<evidence type="ECO:0000313" key="2">
    <source>
        <dbReference type="Proteomes" id="UP000799118"/>
    </source>
</evidence>
<dbReference type="Proteomes" id="UP000799118">
    <property type="component" value="Unassembled WGS sequence"/>
</dbReference>
<dbReference type="EMBL" id="ML769842">
    <property type="protein sequence ID" value="KAE9386869.1"/>
    <property type="molecule type" value="Genomic_DNA"/>
</dbReference>
<name>A0A6A4GM94_9AGAR</name>
<dbReference type="AlphaFoldDB" id="A0A6A4GM94"/>
<evidence type="ECO:0000313" key="1">
    <source>
        <dbReference type="EMBL" id="KAE9386869.1"/>
    </source>
</evidence>
<sequence>MCCISEAAKAVAKGFRCARKIPTSPVLQPSPEPEQLCGRFSPPPIHVRECVKR</sequence>
<gene>
    <name evidence="1" type="ORF">BT96DRAFT_927906</name>
</gene>
<keyword evidence="2" id="KW-1185">Reference proteome</keyword>
<protein>
    <submittedName>
        <fullName evidence="1">Uncharacterized protein</fullName>
    </submittedName>
</protein>
<accession>A0A6A4GM94</accession>
<organism evidence="1 2">
    <name type="scientific">Gymnopus androsaceus JB14</name>
    <dbReference type="NCBI Taxonomy" id="1447944"/>
    <lineage>
        <taxon>Eukaryota</taxon>
        <taxon>Fungi</taxon>
        <taxon>Dikarya</taxon>
        <taxon>Basidiomycota</taxon>
        <taxon>Agaricomycotina</taxon>
        <taxon>Agaricomycetes</taxon>
        <taxon>Agaricomycetidae</taxon>
        <taxon>Agaricales</taxon>
        <taxon>Marasmiineae</taxon>
        <taxon>Omphalotaceae</taxon>
        <taxon>Gymnopus</taxon>
    </lineage>
</organism>
<proteinExistence type="predicted"/>
<reference evidence="1" key="1">
    <citation type="journal article" date="2019" name="Environ. Microbiol.">
        <title>Fungal ecological strategies reflected in gene transcription - a case study of two litter decomposers.</title>
        <authorList>
            <person name="Barbi F."/>
            <person name="Kohler A."/>
            <person name="Barry K."/>
            <person name="Baskaran P."/>
            <person name="Daum C."/>
            <person name="Fauchery L."/>
            <person name="Ihrmark K."/>
            <person name="Kuo A."/>
            <person name="LaButti K."/>
            <person name="Lipzen A."/>
            <person name="Morin E."/>
            <person name="Grigoriev I.V."/>
            <person name="Henrissat B."/>
            <person name="Lindahl B."/>
            <person name="Martin F."/>
        </authorList>
    </citation>
    <scope>NUCLEOTIDE SEQUENCE</scope>
    <source>
        <strain evidence="1">JB14</strain>
    </source>
</reference>